<evidence type="ECO:0000313" key="2">
    <source>
        <dbReference type="EMBL" id="AFZ56727.1"/>
    </source>
</evidence>
<dbReference type="eggNOG" id="ENOG5031AUF">
    <property type="taxonomic scope" value="Bacteria"/>
</dbReference>
<dbReference type="PATRIC" id="fig|272123.3.peg.1282"/>
<organism evidence="2 3">
    <name type="scientific">Anabaena cylindrica (strain ATCC 27899 / PCC 7122)</name>
    <dbReference type="NCBI Taxonomy" id="272123"/>
    <lineage>
        <taxon>Bacteria</taxon>
        <taxon>Bacillati</taxon>
        <taxon>Cyanobacteriota</taxon>
        <taxon>Cyanophyceae</taxon>
        <taxon>Nostocales</taxon>
        <taxon>Nostocaceae</taxon>
        <taxon>Anabaena</taxon>
    </lineage>
</organism>
<dbReference type="KEGG" id="acy:Anacy_1175"/>
<evidence type="ECO:0000313" key="3">
    <source>
        <dbReference type="Proteomes" id="UP000010474"/>
    </source>
</evidence>
<dbReference type="Proteomes" id="UP000010474">
    <property type="component" value="Chromosome"/>
</dbReference>
<reference evidence="3" key="1">
    <citation type="journal article" date="2013" name="Proc. Natl. Acad. Sci. U.S.A.">
        <title>Improving the coverage of the cyanobacterial phylum using diversity-driven genome sequencing.</title>
        <authorList>
            <person name="Shih P.M."/>
            <person name="Wu D."/>
            <person name="Latifi A."/>
            <person name="Axen S.D."/>
            <person name="Fewer D.P."/>
            <person name="Talla E."/>
            <person name="Calteau A."/>
            <person name="Cai F."/>
            <person name="Tandeau de Marsac N."/>
            <person name="Rippka R."/>
            <person name="Herdman M."/>
            <person name="Sivonen K."/>
            <person name="Coursin T."/>
            <person name="Laurent T."/>
            <person name="Goodwin L."/>
            <person name="Nolan M."/>
            <person name="Davenport K.W."/>
            <person name="Han C.S."/>
            <person name="Rubin E.M."/>
            <person name="Eisen J.A."/>
            <person name="Woyke T."/>
            <person name="Gugger M."/>
            <person name="Kerfeld C.A."/>
        </authorList>
    </citation>
    <scope>NUCLEOTIDE SEQUENCE [LARGE SCALE GENOMIC DNA]</scope>
    <source>
        <strain evidence="3">ATCC 27899 / PCC 7122</strain>
    </source>
</reference>
<dbReference type="AlphaFoldDB" id="K9ZDS8"/>
<keyword evidence="3" id="KW-1185">Reference proteome</keyword>
<evidence type="ECO:0000256" key="1">
    <source>
        <dbReference type="SAM" id="Coils"/>
    </source>
</evidence>
<name>K9ZDS8_ANACC</name>
<dbReference type="STRING" id="272123.Anacy_1175"/>
<gene>
    <name evidence="2" type="ordered locus">Anacy_1175</name>
</gene>
<dbReference type="RefSeq" id="WP_015213379.1">
    <property type="nucleotide sequence ID" value="NC_019771.1"/>
</dbReference>
<accession>K9ZDS8</accession>
<dbReference type="HOGENOM" id="CLU_798576_0_0_3"/>
<dbReference type="OrthoDB" id="447608at2"/>
<sequence>MLSDPIISTLEKIIALHDGIAEPASEHTLNVLLTENLASLLSLPEDVTFTTKADVSQSVFVTYHSEVLNKLSDLLSTTGQVSALGIKYDGYLKNTNFDKLLTERFVAQNGLIKFVDAKPEITRYILCNVAYTANAEEKRIGLVSFIINELTGVTPVEIGNALFWEADRIAVDEQDLELSLPIANLLNLIETRSEILVSQTLENWQAKLIRARTRDEERLKDYYNTISAEILRKIESKGLIDADKDKELARIEATNKELERKLLDVQERYKMSVEAWLHSSMIIHLPTVHIQFSLQRKKAKRIVTAVWNPFTKIIEPLRCEVSGEPVYNFYLDDADAKIISSTVWNK</sequence>
<proteinExistence type="predicted"/>
<keyword evidence="1" id="KW-0175">Coiled coil</keyword>
<dbReference type="EMBL" id="CP003659">
    <property type="protein sequence ID" value="AFZ56727.1"/>
    <property type="molecule type" value="Genomic_DNA"/>
</dbReference>
<feature type="coiled-coil region" evidence="1">
    <location>
        <begin position="241"/>
        <end position="275"/>
    </location>
</feature>
<protein>
    <submittedName>
        <fullName evidence="2">Uncharacterized protein</fullName>
    </submittedName>
</protein>